<dbReference type="SFLD" id="SFLDS00029">
    <property type="entry name" value="Radical_SAM"/>
    <property type="match status" value="1"/>
</dbReference>
<dbReference type="Gene3D" id="3.80.30.20">
    <property type="entry name" value="tm_1862 like domain"/>
    <property type="match status" value="1"/>
</dbReference>
<dbReference type="SUPFAM" id="SSF102114">
    <property type="entry name" value="Radical SAM enzymes"/>
    <property type="match status" value="1"/>
</dbReference>
<dbReference type="SFLD" id="SFLDG01123">
    <property type="entry name" value="methyltransferase_(Class_B)"/>
    <property type="match status" value="1"/>
</dbReference>
<dbReference type="InterPro" id="IPR058240">
    <property type="entry name" value="rSAM_sf"/>
</dbReference>
<dbReference type="SUPFAM" id="SSF52242">
    <property type="entry name" value="Cobalamin (vitamin B12)-binding domain"/>
    <property type="match status" value="1"/>
</dbReference>
<dbReference type="EMBL" id="CP006585">
    <property type="protein sequence ID" value="AGW13768.1"/>
    <property type="molecule type" value="Genomic_DNA"/>
</dbReference>
<reference evidence="11" key="2">
    <citation type="submission" date="2013-07" db="EMBL/GenBank/DDBJ databases">
        <authorList>
            <person name="Morais-Silva F.O."/>
            <person name="Rezende A.M."/>
            <person name="Pimentel C."/>
            <person name="Resende D.M."/>
            <person name="Santos C.I."/>
            <person name="Clemente C."/>
            <person name="de Oliveira L.M."/>
            <person name="da Silva S.M."/>
            <person name="Costa D.A."/>
            <person name="Varela-Raposo A."/>
            <person name="Horacio E.C.A."/>
            <person name="Matos M."/>
            <person name="Flores O."/>
            <person name="Ruiz J.C."/>
            <person name="Rodrigues-Pousada C."/>
        </authorList>
    </citation>
    <scope>NUCLEOTIDE SEQUENCE [LARGE SCALE GENOMIC DNA]</scope>
    <source>
        <strain evidence="11">ATCC 19364 / DSM 1382 / NCIMB 9332 / VKM B-1759</strain>
    </source>
</reference>
<dbReference type="InterPro" id="IPR006638">
    <property type="entry name" value="Elp3/MiaA/NifB-like_rSAM"/>
</dbReference>
<evidence type="ECO:0000256" key="5">
    <source>
        <dbReference type="ARBA" id="ARBA00022723"/>
    </source>
</evidence>
<name>T2GBT8_MEGG1</name>
<dbReference type="GO" id="GO:0003824">
    <property type="term" value="F:catalytic activity"/>
    <property type="evidence" value="ECO:0007669"/>
    <property type="project" value="InterPro"/>
</dbReference>
<dbReference type="SMART" id="SM00729">
    <property type="entry name" value="Elp3"/>
    <property type="match status" value="1"/>
</dbReference>
<dbReference type="AlphaFoldDB" id="T2GBT8"/>
<evidence type="ECO:0000313" key="10">
    <source>
        <dbReference type="EMBL" id="AGW13768.1"/>
    </source>
</evidence>
<keyword evidence="2" id="KW-0489">Methyltransferase</keyword>
<gene>
    <name evidence="10" type="ORF">DGI_1994</name>
</gene>
<dbReference type="InterPro" id="IPR036724">
    <property type="entry name" value="Cobalamin-bd_sf"/>
</dbReference>
<keyword evidence="6" id="KW-0408">Iron</keyword>
<dbReference type="InterPro" id="IPR007197">
    <property type="entry name" value="rSAM"/>
</dbReference>
<evidence type="ECO:0000256" key="6">
    <source>
        <dbReference type="ARBA" id="ARBA00023004"/>
    </source>
</evidence>
<dbReference type="Proteomes" id="UP000016587">
    <property type="component" value="Chromosome"/>
</dbReference>
<dbReference type="GO" id="GO:0046872">
    <property type="term" value="F:metal ion binding"/>
    <property type="evidence" value="ECO:0007669"/>
    <property type="project" value="UniProtKB-KW"/>
</dbReference>
<dbReference type="GO" id="GO:0031419">
    <property type="term" value="F:cobalamin binding"/>
    <property type="evidence" value="ECO:0007669"/>
    <property type="project" value="InterPro"/>
</dbReference>
<accession>T2GBT8</accession>
<reference evidence="10 11" key="1">
    <citation type="journal article" date="2013" name="J. Bacteriol.">
        <title>Roles of HynAB and Ech, the only two hydrogenases found in the model sulfate reducer Desulfovibrio gigas.</title>
        <authorList>
            <person name="Morais-Silva F.O."/>
            <person name="Santos C.I."/>
            <person name="Rodrigues R."/>
            <person name="Pereira I.A."/>
            <person name="Rodrigues-Pousada C."/>
        </authorList>
    </citation>
    <scope>NUCLEOTIDE SEQUENCE [LARGE SCALE GENOMIC DNA]</scope>
    <source>
        <strain evidence="11">ATCC 19364 / DSM 1382 / NCIMB 9332 / VKM B-1759</strain>
    </source>
</reference>
<evidence type="ECO:0000256" key="1">
    <source>
        <dbReference type="ARBA" id="ARBA00001966"/>
    </source>
</evidence>
<comment type="cofactor">
    <cofactor evidence="1">
        <name>[4Fe-4S] cluster</name>
        <dbReference type="ChEBI" id="CHEBI:49883"/>
    </cofactor>
</comment>
<sequence length="452" mass="49594">MHILLTQPLVSLVLEPPHLPDLGLGYLASSLQAAGHAVHVRDWNAPGDEASLLEDCRRLAPGLVGVKVFTKDTAAAMATVRAIRRALSGTRIILGGPHPSCAEPAEVMADFPELDYAFRGEAEAALPALASLLEHGSPDDDSLAAIPGLVWRSADGVRANPPALTRDLPGLPQPAWDLLAPESYNVLGLADALGGAAAPIITTRGCPGACSFCSAWMVSGKRIRFRDPEEVVDEMRRLQRDHGVKSFMIMDNCFTSSSAHFTGICETMLRENIQATWDCCSYERLDHLTEETVSLMHRAGCRMLHLGIESAAPRIRTGLQKHCSLEDYRRVTALCNAHGIAPVGWFILGFPDESLAEMHQTLRFAFSLDLAMATVTPCYPLPGSQVYQALKAKHGLDRLHWDTFDTKRSPWPMHQGSTARRNRLLKLARLGMKIMRRSPRLGRLYGRLMFPA</sequence>
<keyword evidence="4" id="KW-0949">S-adenosyl-L-methionine</keyword>
<dbReference type="Gene3D" id="3.40.50.280">
    <property type="entry name" value="Cobalamin-binding domain"/>
    <property type="match status" value="1"/>
</dbReference>
<dbReference type="eggNOG" id="COG1032">
    <property type="taxonomic scope" value="Bacteria"/>
</dbReference>
<keyword evidence="3" id="KW-0808">Transferase</keyword>
<evidence type="ECO:0000256" key="3">
    <source>
        <dbReference type="ARBA" id="ARBA00022679"/>
    </source>
</evidence>
<evidence type="ECO:0000259" key="8">
    <source>
        <dbReference type="PROSITE" id="PS51332"/>
    </source>
</evidence>
<dbReference type="KEGG" id="dgg:DGI_1994"/>
<evidence type="ECO:0000256" key="2">
    <source>
        <dbReference type="ARBA" id="ARBA00022603"/>
    </source>
</evidence>
<keyword evidence="5" id="KW-0479">Metal-binding</keyword>
<protein>
    <submittedName>
        <fullName evidence="10">Putative radical SAM domain-containing protein</fullName>
    </submittedName>
</protein>
<dbReference type="PROSITE" id="PS51918">
    <property type="entry name" value="RADICAL_SAM"/>
    <property type="match status" value="1"/>
</dbReference>
<dbReference type="PROSITE" id="PS51332">
    <property type="entry name" value="B12_BINDING"/>
    <property type="match status" value="1"/>
</dbReference>
<dbReference type="Pfam" id="PF02310">
    <property type="entry name" value="B12-binding"/>
    <property type="match status" value="1"/>
</dbReference>
<evidence type="ECO:0000313" key="11">
    <source>
        <dbReference type="Proteomes" id="UP000016587"/>
    </source>
</evidence>
<evidence type="ECO:0000259" key="9">
    <source>
        <dbReference type="PROSITE" id="PS51918"/>
    </source>
</evidence>
<dbReference type="GO" id="GO:0051539">
    <property type="term" value="F:4 iron, 4 sulfur cluster binding"/>
    <property type="evidence" value="ECO:0007669"/>
    <property type="project" value="UniProtKB-KW"/>
</dbReference>
<dbReference type="PANTHER" id="PTHR43409">
    <property type="entry name" value="ANAEROBIC MAGNESIUM-PROTOPORPHYRIN IX MONOMETHYL ESTER CYCLASE-RELATED"/>
    <property type="match status" value="1"/>
</dbReference>
<proteinExistence type="predicted"/>
<organism evidence="10 11">
    <name type="scientific">Megalodesulfovibrio gigas (strain ATCC 19364 / DSM 1382 / NCIMB 9332 / VKM B-1759)</name>
    <name type="common">Desulfovibrio gigas</name>
    <dbReference type="NCBI Taxonomy" id="1121448"/>
    <lineage>
        <taxon>Bacteria</taxon>
        <taxon>Pseudomonadati</taxon>
        <taxon>Thermodesulfobacteriota</taxon>
        <taxon>Desulfovibrionia</taxon>
        <taxon>Desulfovibrionales</taxon>
        <taxon>Desulfovibrionaceae</taxon>
        <taxon>Megalodesulfovibrio</taxon>
    </lineage>
</organism>
<feature type="domain" description="Radical SAM core" evidence="9">
    <location>
        <begin position="192"/>
        <end position="437"/>
    </location>
</feature>
<keyword evidence="7" id="KW-0411">Iron-sulfur</keyword>
<dbReference type="RefSeq" id="WP_021760665.1">
    <property type="nucleotide sequence ID" value="NC_022444.1"/>
</dbReference>
<evidence type="ECO:0000256" key="4">
    <source>
        <dbReference type="ARBA" id="ARBA00022691"/>
    </source>
</evidence>
<dbReference type="STRING" id="1121448.DGI_1994"/>
<dbReference type="PATRIC" id="fig|1121448.10.peg.1950"/>
<dbReference type="OrthoDB" id="9804952at2"/>
<dbReference type="SFLD" id="SFLDG01082">
    <property type="entry name" value="B12-binding_domain_containing"/>
    <property type="match status" value="1"/>
</dbReference>
<dbReference type="Pfam" id="PF04055">
    <property type="entry name" value="Radical_SAM"/>
    <property type="match status" value="1"/>
</dbReference>
<dbReference type="InterPro" id="IPR006158">
    <property type="entry name" value="Cobalamin-bd"/>
</dbReference>
<dbReference type="PANTHER" id="PTHR43409:SF7">
    <property type="entry name" value="BLL1977 PROTEIN"/>
    <property type="match status" value="1"/>
</dbReference>
<dbReference type="InterPro" id="IPR051198">
    <property type="entry name" value="BchE-like"/>
</dbReference>
<dbReference type="InterPro" id="IPR034466">
    <property type="entry name" value="Methyltransferase_Class_B"/>
</dbReference>
<dbReference type="InterPro" id="IPR023404">
    <property type="entry name" value="rSAM_horseshoe"/>
</dbReference>
<dbReference type="HOGENOM" id="CLU_021572_4_3_7"/>
<keyword evidence="11" id="KW-1185">Reference proteome</keyword>
<feature type="domain" description="B12-binding" evidence="8">
    <location>
        <begin position="5"/>
        <end position="140"/>
    </location>
</feature>
<evidence type="ECO:0000256" key="7">
    <source>
        <dbReference type="ARBA" id="ARBA00023014"/>
    </source>
</evidence>